<evidence type="ECO:0000313" key="5">
    <source>
        <dbReference type="EMBL" id="KAE8401875.1"/>
    </source>
</evidence>
<name>A0A5N7D642_9EURO</name>
<evidence type="ECO:0000256" key="1">
    <source>
        <dbReference type="ARBA" id="ARBA00023117"/>
    </source>
</evidence>
<dbReference type="InterPro" id="IPR001487">
    <property type="entry name" value="Bromodomain"/>
</dbReference>
<dbReference type="PRINTS" id="PR00503">
    <property type="entry name" value="BROMODOMAIN"/>
</dbReference>
<dbReference type="PANTHER" id="PTHR45750">
    <property type="entry name" value="GH11602P"/>
    <property type="match status" value="1"/>
</dbReference>
<dbReference type="EMBL" id="ML736795">
    <property type="protein sequence ID" value="KAE8401875.1"/>
    <property type="molecule type" value="Genomic_DNA"/>
</dbReference>
<accession>A0A5N7D642</accession>
<feature type="domain" description="Bromo" evidence="4">
    <location>
        <begin position="254"/>
        <end position="310"/>
    </location>
</feature>
<dbReference type="Gene3D" id="3.40.630.30">
    <property type="match status" value="2"/>
</dbReference>
<keyword evidence="1 2" id="KW-0103">Bromodomain</keyword>
<dbReference type="SMART" id="SM00297">
    <property type="entry name" value="BROMO"/>
    <property type="match status" value="1"/>
</dbReference>
<keyword evidence="6" id="KW-1185">Reference proteome</keyword>
<evidence type="ECO:0000313" key="6">
    <source>
        <dbReference type="Proteomes" id="UP000325579"/>
    </source>
</evidence>
<evidence type="ECO:0000256" key="3">
    <source>
        <dbReference type="SAM" id="MobiDB-lite"/>
    </source>
</evidence>
<dbReference type="GO" id="GO:0045944">
    <property type="term" value="P:positive regulation of transcription by RNA polymerase II"/>
    <property type="evidence" value="ECO:0007669"/>
    <property type="project" value="TreeGrafter"/>
</dbReference>
<dbReference type="RefSeq" id="XP_031939194.1">
    <property type="nucleotide sequence ID" value="XM_032085034.1"/>
</dbReference>
<proteinExistence type="predicted"/>
<reference evidence="5 6" key="1">
    <citation type="submission" date="2019-04" db="EMBL/GenBank/DDBJ databases">
        <authorList>
            <consortium name="DOE Joint Genome Institute"/>
            <person name="Mondo S."/>
            <person name="Kjaerbolling I."/>
            <person name="Vesth T."/>
            <person name="Frisvad J.C."/>
            <person name="Nybo J.L."/>
            <person name="Theobald S."/>
            <person name="Kildgaard S."/>
            <person name="Isbrandt T."/>
            <person name="Kuo A."/>
            <person name="Sato A."/>
            <person name="Lyhne E.K."/>
            <person name="Kogle M.E."/>
            <person name="Wiebenga A."/>
            <person name="Kun R.S."/>
            <person name="Lubbers R.J."/>
            <person name="Makela M.R."/>
            <person name="Barry K."/>
            <person name="Chovatia M."/>
            <person name="Clum A."/>
            <person name="Daum C."/>
            <person name="Haridas S."/>
            <person name="He G."/>
            <person name="LaButti K."/>
            <person name="Lipzen A."/>
            <person name="Riley R."/>
            <person name="Salamov A."/>
            <person name="Simmons B.A."/>
            <person name="Magnuson J.K."/>
            <person name="Henrissat B."/>
            <person name="Mortensen U.H."/>
            <person name="Larsen T.O."/>
            <person name="Devries R.P."/>
            <person name="Grigoriev I.V."/>
            <person name="Machida M."/>
            <person name="Baker S.E."/>
            <person name="Andersen M.R."/>
            <person name="Cantor M.N."/>
            <person name="Hua S.X."/>
        </authorList>
    </citation>
    <scope>NUCLEOTIDE SEQUENCE [LARGE SCALE GENOMIC DNA]</scope>
    <source>
        <strain evidence="5 6">CBS 119388</strain>
    </source>
</reference>
<dbReference type="GO" id="GO:0010484">
    <property type="term" value="F:histone H3 acetyltransferase activity"/>
    <property type="evidence" value="ECO:0007669"/>
    <property type="project" value="TreeGrafter"/>
</dbReference>
<feature type="compositionally biased region" description="Basic and acidic residues" evidence="3">
    <location>
        <begin position="11"/>
        <end position="20"/>
    </location>
</feature>
<dbReference type="InterPro" id="IPR036427">
    <property type="entry name" value="Bromodomain-like_sf"/>
</dbReference>
<organism evidence="5 6">
    <name type="scientific">Aspergillus pseudonomiae</name>
    <dbReference type="NCBI Taxonomy" id="1506151"/>
    <lineage>
        <taxon>Eukaryota</taxon>
        <taxon>Fungi</taxon>
        <taxon>Dikarya</taxon>
        <taxon>Ascomycota</taxon>
        <taxon>Pezizomycotina</taxon>
        <taxon>Eurotiomycetes</taxon>
        <taxon>Eurotiomycetidae</taxon>
        <taxon>Eurotiales</taxon>
        <taxon>Aspergillaceae</taxon>
        <taxon>Aspergillus</taxon>
        <taxon>Aspergillus subgen. Circumdati</taxon>
    </lineage>
</organism>
<feature type="region of interest" description="Disordered" evidence="3">
    <location>
        <begin position="1"/>
        <end position="20"/>
    </location>
</feature>
<dbReference type="InterPro" id="IPR037800">
    <property type="entry name" value="GCN5"/>
</dbReference>
<dbReference type="Pfam" id="PF00439">
    <property type="entry name" value="Bromodomain"/>
    <property type="match status" value="1"/>
</dbReference>
<dbReference type="OrthoDB" id="1937912at2759"/>
<dbReference type="PROSITE" id="PS50014">
    <property type="entry name" value="BROMODOMAIN_2"/>
    <property type="match status" value="1"/>
</dbReference>
<dbReference type="Gene3D" id="1.20.920.10">
    <property type="entry name" value="Bromodomain-like"/>
    <property type="match status" value="1"/>
</dbReference>
<dbReference type="AlphaFoldDB" id="A0A5N7D642"/>
<protein>
    <recommendedName>
        <fullName evidence="4">Bromo domain-containing protein</fullName>
    </recommendedName>
</protein>
<dbReference type="GeneID" id="43669725"/>
<sequence>MDEPEQLAPADEPRTAHDAKRIKQIDDAADSTTPALKPPATIHRVAFPEKAAVIEERNGEIEFQVVNNDGSQESTIILTGLKCLFQKQLPQMPKDYITRLVYGRTHQSLAIVKRPLEFAEIVFCAVSSDQQVKGYGAHLMAHFKDYSVWVGYIKDYEEGTLMQCSMLPRIRYLGVGRMLLKQKAAIRAKMQLLSKSHIVHPPPQQWTPGVTPIDPLSIPGIRQTGWSPELDALAREPRHGPHFNELRRFLNQIQNHKQAWPFLNPVNRDEVPDYYNVITSPMDLLTMEEKLENDSYTTPKELVHDLQLIFGWRSSCGASSRIFRSGMNYLKNNWSSQPMFALGTIYQNWCIPVFYQSSNPILFVTLCHVRDDGMNRSLVECSATPSAMR</sequence>
<gene>
    <name evidence="5" type="ORF">BDV37DRAFT_273326</name>
</gene>
<dbReference type="Proteomes" id="UP000325579">
    <property type="component" value="Unassembled WGS sequence"/>
</dbReference>
<dbReference type="PANTHER" id="PTHR45750:SF3">
    <property type="entry name" value="HISTONE ACETYLTRANSFERASE"/>
    <property type="match status" value="1"/>
</dbReference>
<dbReference type="GO" id="GO:0000123">
    <property type="term" value="C:histone acetyltransferase complex"/>
    <property type="evidence" value="ECO:0007669"/>
    <property type="project" value="TreeGrafter"/>
</dbReference>
<evidence type="ECO:0000256" key="2">
    <source>
        <dbReference type="PROSITE-ProRule" id="PRU00035"/>
    </source>
</evidence>
<evidence type="ECO:0000259" key="4">
    <source>
        <dbReference type="PROSITE" id="PS50014"/>
    </source>
</evidence>
<dbReference type="SUPFAM" id="SSF47370">
    <property type="entry name" value="Bromodomain"/>
    <property type="match status" value="1"/>
</dbReference>